<dbReference type="EMBL" id="BFAA01024906">
    <property type="protein sequence ID" value="GCB80769.1"/>
    <property type="molecule type" value="Genomic_DNA"/>
</dbReference>
<keyword evidence="5 6" id="KW-0408">Iron</keyword>
<gene>
    <name evidence="8" type="ORF">scyTo_0022929</name>
</gene>
<dbReference type="SUPFAM" id="SSF48484">
    <property type="entry name" value="Lipoxigenase"/>
    <property type="match status" value="1"/>
</dbReference>
<organism evidence="8 9">
    <name type="scientific">Scyliorhinus torazame</name>
    <name type="common">Cloudy catshark</name>
    <name type="synonym">Catulus torazame</name>
    <dbReference type="NCBI Taxonomy" id="75743"/>
    <lineage>
        <taxon>Eukaryota</taxon>
        <taxon>Metazoa</taxon>
        <taxon>Chordata</taxon>
        <taxon>Craniata</taxon>
        <taxon>Vertebrata</taxon>
        <taxon>Chondrichthyes</taxon>
        <taxon>Elasmobranchii</taxon>
        <taxon>Galeomorphii</taxon>
        <taxon>Galeoidea</taxon>
        <taxon>Carcharhiniformes</taxon>
        <taxon>Scyliorhinidae</taxon>
        <taxon>Scyliorhinus</taxon>
    </lineage>
</organism>
<dbReference type="OrthoDB" id="407298at2759"/>
<evidence type="ECO:0000256" key="4">
    <source>
        <dbReference type="ARBA" id="ARBA00023002"/>
    </source>
</evidence>
<dbReference type="Proteomes" id="UP000288216">
    <property type="component" value="Unassembled WGS sequence"/>
</dbReference>
<keyword evidence="3 6" id="KW-0223">Dioxygenase</keyword>
<feature type="domain" description="Lipoxygenase" evidence="7">
    <location>
        <begin position="1"/>
        <end position="126"/>
    </location>
</feature>
<keyword evidence="4 6" id="KW-0560">Oxidoreductase</keyword>
<comment type="caution">
    <text evidence="8">The sequence shown here is derived from an EMBL/GenBank/DDBJ whole genome shotgun (WGS) entry which is preliminary data.</text>
</comment>
<evidence type="ECO:0000313" key="9">
    <source>
        <dbReference type="Proteomes" id="UP000288216"/>
    </source>
</evidence>
<keyword evidence="9" id="KW-1185">Reference proteome</keyword>
<dbReference type="InterPro" id="IPR013819">
    <property type="entry name" value="LipOase_C"/>
</dbReference>
<dbReference type="Pfam" id="PF00305">
    <property type="entry name" value="Lipoxygenase"/>
    <property type="match status" value="1"/>
</dbReference>
<evidence type="ECO:0000259" key="7">
    <source>
        <dbReference type="PROSITE" id="PS51393"/>
    </source>
</evidence>
<dbReference type="InterPro" id="IPR020833">
    <property type="entry name" value="LipOase_Fe_BS"/>
</dbReference>
<dbReference type="Gene3D" id="1.20.245.10">
    <property type="entry name" value="Lipoxygenase-1, Domain 5"/>
    <property type="match status" value="2"/>
</dbReference>
<sequence length="126" mass="14337">KQAPGPDNPIFLPTDSKNDWLLAKIWVRSADFQIHQTVTHLLNTHLMSEVFGIALYRQLPAVHPLFKANGTGGGGHVRMIQRAMTMLNYKTFCFPDSIQMRGVGSKEQLPYYYFRDDGVAVWEVVQ</sequence>
<reference evidence="8 9" key="1">
    <citation type="journal article" date="2018" name="Nat. Ecol. Evol.">
        <title>Shark genomes provide insights into elasmobranch evolution and the origin of vertebrates.</title>
        <authorList>
            <person name="Hara Y"/>
            <person name="Yamaguchi K"/>
            <person name="Onimaru K"/>
            <person name="Kadota M"/>
            <person name="Koyanagi M"/>
            <person name="Keeley SD"/>
            <person name="Tatsumi K"/>
            <person name="Tanaka K"/>
            <person name="Motone F"/>
            <person name="Kageyama Y"/>
            <person name="Nozu R"/>
            <person name="Adachi N"/>
            <person name="Nishimura O"/>
            <person name="Nakagawa R"/>
            <person name="Tanegashima C"/>
            <person name="Kiyatake I"/>
            <person name="Matsumoto R"/>
            <person name="Murakumo K"/>
            <person name="Nishida K"/>
            <person name="Terakita A"/>
            <person name="Kuratani S"/>
            <person name="Sato K"/>
            <person name="Hyodo S Kuraku.S."/>
        </authorList>
    </citation>
    <scope>NUCLEOTIDE SEQUENCE [LARGE SCALE GENOMIC DNA]</scope>
</reference>
<dbReference type="GO" id="GO:0034440">
    <property type="term" value="P:lipid oxidation"/>
    <property type="evidence" value="ECO:0007669"/>
    <property type="project" value="InterPro"/>
</dbReference>
<evidence type="ECO:0000313" key="8">
    <source>
        <dbReference type="EMBL" id="GCB80769.1"/>
    </source>
</evidence>
<dbReference type="PROSITE" id="PS00711">
    <property type="entry name" value="LIPOXYGENASE_1"/>
    <property type="match status" value="1"/>
</dbReference>
<evidence type="ECO:0000256" key="1">
    <source>
        <dbReference type="ARBA" id="ARBA00001962"/>
    </source>
</evidence>
<accession>A0A401Q5V9</accession>
<feature type="non-terminal residue" evidence="8">
    <location>
        <position position="126"/>
    </location>
</feature>
<dbReference type="PANTHER" id="PTHR11771">
    <property type="entry name" value="LIPOXYGENASE"/>
    <property type="match status" value="1"/>
</dbReference>
<dbReference type="InterPro" id="IPR036226">
    <property type="entry name" value="LipOase_C_sf"/>
</dbReference>
<comment type="cofactor">
    <cofactor evidence="1 6">
        <name>Fe cation</name>
        <dbReference type="ChEBI" id="CHEBI:24875"/>
    </cofactor>
</comment>
<feature type="non-terminal residue" evidence="8">
    <location>
        <position position="1"/>
    </location>
</feature>
<evidence type="ECO:0000256" key="6">
    <source>
        <dbReference type="RuleBase" id="RU003974"/>
    </source>
</evidence>
<proteinExistence type="inferred from homology"/>
<protein>
    <recommendedName>
        <fullName evidence="7">Lipoxygenase domain-containing protein</fullName>
    </recommendedName>
</protein>
<evidence type="ECO:0000256" key="3">
    <source>
        <dbReference type="ARBA" id="ARBA00022964"/>
    </source>
</evidence>
<dbReference type="GO" id="GO:0016702">
    <property type="term" value="F:oxidoreductase activity, acting on single donors with incorporation of molecular oxygen, incorporation of two atoms of oxygen"/>
    <property type="evidence" value="ECO:0007669"/>
    <property type="project" value="InterPro"/>
</dbReference>
<dbReference type="PRINTS" id="PR00087">
    <property type="entry name" value="LIPOXYGENASE"/>
</dbReference>
<dbReference type="STRING" id="75743.A0A401Q5V9"/>
<dbReference type="GO" id="GO:0046872">
    <property type="term" value="F:metal ion binding"/>
    <property type="evidence" value="ECO:0007669"/>
    <property type="project" value="UniProtKB-KW"/>
</dbReference>
<name>A0A401Q5V9_SCYTO</name>
<comment type="similarity">
    <text evidence="6">Belongs to the lipoxygenase family.</text>
</comment>
<dbReference type="PROSITE" id="PS51393">
    <property type="entry name" value="LIPOXYGENASE_3"/>
    <property type="match status" value="1"/>
</dbReference>
<dbReference type="InterPro" id="IPR000907">
    <property type="entry name" value="LipOase"/>
</dbReference>
<dbReference type="AlphaFoldDB" id="A0A401Q5V9"/>
<evidence type="ECO:0000256" key="5">
    <source>
        <dbReference type="ARBA" id="ARBA00023004"/>
    </source>
</evidence>
<keyword evidence="2 6" id="KW-0479">Metal-binding</keyword>
<evidence type="ECO:0000256" key="2">
    <source>
        <dbReference type="ARBA" id="ARBA00022723"/>
    </source>
</evidence>